<sequence>MSVSEPVKDDVIQKQILQAAKQLFQAHGLQKVTMDDVAKAVGKGRSSLYYYYKSKDEILDAVMDSEISENLAAVAVAVAQESTSEQKIKAFYLTRLQLLEKRRALYSALDVGMDATEMSNFNKAKHLIHKRVIEKESELLRQLLTFGIKTGELRPMEPAEQEDLIFVLLSSLHGLKREMVLENDFSRMETAVSSLARLVIHGLKK</sequence>
<evidence type="ECO:0000256" key="1">
    <source>
        <dbReference type="ARBA" id="ARBA00023015"/>
    </source>
</evidence>
<dbReference type="Gene3D" id="1.10.357.10">
    <property type="entry name" value="Tetracycline Repressor, domain 2"/>
    <property type="match status" value="1"/>
</dbReference>
<dbReference type="PANTHER" id="PTHR30055">
    <property type="entry name" value="HTH-TYPE TRANSCRIPTIONAL REGULATOR RUTR"/>
    <property type="match status" value="1"/>
</dbReference>
<proteinExistence type="predicted"/>
<evidence type="ECO:0000256" key="3">
    <source>
        <dbReference type="ARBA" id="ARBA00023163"/>
    </source>
</evidence>
<dbReference type="InterPro" id="IPR036271">
    <property type="entry name" value="Tet_transcr_reg_TetR-rel_C_sf"/>
</dbReference>
<keyword evidence="2 4" id="KW-0238">DNA-binding</keyword>
<dbReference type="OrthoDB" id="9789566at2"/>
<dbReference type="SUPFAM" id="SSF48498">
    <property type="entry name" value="Tetracyclin repressor-like, C-terminal domain"/>
    <property type="match status" value="1"/>
</dbReference>
<evidence type="ECO:0000256" key="4">
    <source>
        <dbReference type="PROSITE-ProRule" id="PRU00335"/>
    </source>
</evidence>
<dbReference type="GO" id="GO:0000976">
    <property type="term" value="F:transcription cis-regulatory region binding"/>
    <property type="evidence" value="ECO:0007669"/>
    <property type="project" value="TreeGrafter"/>
</dbReference>
<dbReference type="EMBL" id="JXRA01000055">
    <property type="protein sequence ID" value="KIO76749.1"/>
    <property type="molecule type" value="Genomic_DNA"/>
</dbReference>
<dbReference type="STRING" id="1503925.TH53_13035"/>
<dbReference type="AlphaFoldDB" id="A0A0D0FW92"/>
<evidence type="ECO:0000259" key="5">
    <source>
        <dbReference type="PROSITE" id="PS50977"/>
    </source>
</evidence>
<dbReference type="Proteomes" id="UP000032049">
    <property type="component" value="Unassembled WGS sequence"/>
</dbReference>
<gene>
    <name evidence="6" type="ORF">TH53_13035</name>
</gene>
<protein>
    <submittedName>
        <fullName evidence="6">TetR family transcriptional regulator</fullName>
    </submittedName>
</protein>
<name>A0A0D0FW92_9SPHI</name>
<dbReference type="SUPFAM" id="SSF46689">
    <property type="entry name" value="Homeodomain-like"/>
    <property type="match status" value="1"/>
</dbReference>
<dbReference type="InterPro" id="IPR050109">
    <property type="entry name" value="HTH-type_TetR-like_transc_reg"/>
</dbReference>
<comment type="caution">
    <text evidence="6">The sequence shown here is derived from an EMBL/GenBank/DDBJ whole genome shotgun (WGS) entry which is preliminary data.</text>
</comment>
<reference evidence="6 7" key="1">
    <citation type="submission" date="2015-01" db="EMBL/GenBank/DDBJ databases">
        <title>Draft genome sequence of Pedobacter sp. NL19 isolated from sludge of an effluent treatment pond in an abandoned uranium mine.</title>
        <authorList>
            <person name="Santos T."/>
            <person name="Caetano T."/>
            <person name="Covas C."/>
            <person name="Cruz A."/>
            <person name="Mendo S."/>
        </authorList>
    </citation>
    <scope>NUCLEOTIDE SEQUENCE [LARGE SCALE GENOMIC DNA]</scope>
    <source>
        <strain evidence="6 7">NL19</strain>
    </source>
</reference>
<dbReference type="PANTHER" id="PTHR30055:SF234">
    <property type="entry name" value="HTH-TYPE TRANSCRIPTIONAL REGULATOR BETI"/>
    <property type="match status" value="1"/>
</dbReference>
<dbReference type="Gene3D" id="1.10.10.60">
    <property type="entry name" value="Homeodomain-like"/>
    <property type="match status" value="1"/>
</dbReference>
<evidence type="ECO:0000256" key="2">
    <source>
        <dbReference type="ARBA" id="ARBA00023125"/>
    </source>
</evidence>
<dbReference type="RefSeq" id="WP_041882601.1">
    <property type="nucleotide sequence ID" value="NZ_CP157278.1"/>
</dbReference>
<keyword evidence="7" id="KW-1185">Reference proteome</keyword>
<evidence type="ECO:0000313" key="6">
    <source>
        <dbReference type="EMBL" id="KIO76749.1"/>
    </source>
</evidence>
<keyword evidence="3" id="KW-0804">Transcription</keyword>
<accession>A0A0D0FW92</accession>
<dbReference type="GO" id="GO:0003700">
    <property type="term" value="F:DNA-binding transcription factor activity"/>
    <property type="evidence" value="ECO:0007669"/>
    <property type="project" value="TreeGrafter"/>
</dbReference>
<feature type="DNA-binding region" description="H-T-H motif" evidence="4">
    <location>
        <begin position="33"/>
        <end position="52"/>
    </location>
</feature>
<dbReference type="InterPro" id="IPR001647">
    <property type="entry name" value="HTH_TetR"/>
</dbReference>
<organism evidence="6 7">
    <name type="scientific">Pedobacter lusitanus</name>
    <dbReference type="NCBI Taxonomy" id="1503925"/>
    <lineage>
        <taxon>Bacteria</taxon>
        <taxon>Pseudomonadati</taxon>
        <taxon>Bacteroidota</taxon>
        <taxon>Sphingobacteriia</taxon>
        <taxon>Sphingobacteriales</taxon>
        <taxon>Sphingobacteriaceae</taxon>
        <taxon>Pedobacter</taxon>
    </lineage>
</organism>
<dbReference type="PRINTS" id="PR00455">
    <property type="entry name" value="HTHTETR"/>
</dbReference>
<evidence type="ECO:0000313" key="7">
    <source>
        <dbReference type="Proteomes" id="UP000032049"/>
    </source>
</evidence>
<dbReference type="PROSITE" id="PS50977">
    <property type="entry name" value="HTH_TETR_2"/>
    <property type="match status" value="1"/>
</dbReference>
<dbReference type="InterPro" id="IPR009057">
    <property type="entry name" value="Homeodomain-like_sf"/>
</dbReference>
<keyword evidence="1" id="KW-0805">Transcription regulation</keyword>
<dbReference type="Pfam" id="PF00440">
    <property type="entry name" value="TetR_N"/>
    <property type="match status" value="1"/>
</dbReference>
<feature type="domain" description="HTH tetR-type" evidence="5">
    <location>
        <begin position="10"/>
        <end position="70"/>
    </location>
</feature>